<dbReference type="SUPFAM" id="SSF103473">
    <property type="entry name" value="MFS general substrate transporter"/>
    <property type="match status" value="1"/>
</dbReference>
<dbReference type="GeneID" id="101856341"/>
<dbReference type="PROSITE" id="PS00216">
    <property type="entry name" value="SUGAR_TRANSPORT_1"/>
    <property type="match status" value="1"/>
</dbReference>
<feature type="transmembrane region" description="Helical" evidence="5">
    <location>
        <begin position="196"/>
        <end position="216"/>
    </location>
</feature>
<protein>
    <submittedName>
        <fullName evidence="8">Organic cation transporter protein</fullName>
    </submittedName>
</protein>
<feature type="transmembrane region" description="Helical" evidence="5">
    <location>
        <begin position="492"/>
        <end position="512"/>
    </location>
</feature>
<evidence type="ECO:0000256" key="5">
    <source>
        <dbReference type="SAM" id="Phobius"/>
    </source>
</evidence>
<accession>A0ABM0JNB4</accession>
<keyword evidence="2 5" id="KW-0812">Transmembrane</keyword>
<keyword evidence="4 5" id="KW-0472">Membrane</keyword>
<dbReference type="InterPro" id="IPR020846">
    <property type="entry name" value="MFS_dom"/>
</dbReference>
<dbReference type="PANTHER" id="PTHR24064">
    <property type="entry name" value="SOLUTE CARRIER FAMILY 22 MEMBER"/>
    <property type="match status" value="1"/>
</dbReference>
<evidence type="ECO:0000256" key="3">
    <source>
        <dbReference type="ARBA" id="ARBA00022989"/>
    </source>
</evidence>
<evidence type="ECO:0000256" key="1">
    <source>
        <dbReference type="ARBA" id="ARBA00004141"/>
    </source>
</evidence>
<dbReference type="Proteomes" id="UP000694888">
    <property type="component" value="Unplaced"/>
</dbReference>
<feature type="transmembrane region" description="Helical" evidence="5">
    <location>
        <begin position="21"/>
        <end position="43"/>
    </location>
</feature>
<dbReference type="Pfam" id="PF00083">
    <property type="entry name" value="Sugar_tr"/>
    <property type="match status" value="1"/>
</dbReference>
<evidence type="ECO:0000256" key="4">
    <source>
        <dbReference type="ARBA" id="ARBA00023136"/>
    </source>
</evidence>
<feature type="domain" description="Major facilitator superfamily (MFS) profile" evidence="6">
    <location>
        <begin position="86"/>
        <end position="517"/>
    </location>
</feature>
<dbReference type="RefSeq" id="XP_005097712.2">
    <property type="nucleotide sequence ID" value="XM_005097655.3"/>
</dbReference>
<feature type="transmembrane region" description="Helical" evidence="5">
    <location>
        <begin position="398"/>
        <end position="420"/>
    </location>
</feature>
<feature type="transmembrane region" description="Helical" evidence="5">
    <location>
        <begin position="228"/>
        <end position="251"/>
    </location>
</feature>
<reference evidence="8" key="1">
    <citation type="submission" date="2025-08" db="UniProtKB">
        <authorList>
            <consortium name="RefSeq"/>
        </authorList>
    </citation>
    <scope>IDENTIFICATION</scope>
</reference>
<dbReference type="PROSITE" id="PS51257">
    <property type="entry name" value="PROKAR_LIPOPROTEIN"/>
    <property type="match status" value="1"/>
</dbReference>
<evidence type="ECO:0000313" key="8">
    <source>
        <dbReference type="RefSeq" id="XP_005097712.2"/>
    </source>
</evidence>
<feature type="transmembrane region" description="Helical" evidence="5">
    <location>
        <begin position="426"/>
        <end position="449"/>
    </location>
</feature>
<keyword evidence="3 5" id="KW-1133">Transmembrane helix</keyword>
<evidence type="ECO:0000256" key="2">
    <source>
        <dbReference type="ARBA" id="ARBA00022692"/>
    </source>
</evidence>
<feature type="transmembrane region" description="Helical" evidence="5">
    <location>
        <begin position="368"/>
        <end position="391"/>
    </location>
</feature>
<keyword evidence="7" id="KW-1185">Reference proteome</keyword>
<dbReference type="InterPro" id="IPR005828">
    <property type="entry name" value="MFS_sugar_transport-like"/>
</dbReference>
<feature type="transmembrane region" description="Helical" evidence="5">
    <location>
        <begin position="336"/>
        <end position="356"/>
    </location>
</feature>
<evidence type="ECO:0000259" key="6">
    <source>
        <dbReference type="PROSITE" id="PS50850"/>
    </source>
</evidence>
<dbReference type="Gene3D" id="1.20.1250.20">
    <property type="entry name" value="MFS general substrate transporter like domains"/>
    <property type="match status" value="1"/>
</dbReference>
<feature type="transmembrane region" description="Helical" evidence="5">
    <location>
        <begin position="461"/>
        <end position="480"/>
    </location>
</feature>
<evidence type="ECO:0000313" key="7">
    <source>
        <dbReference type="Proteomes" id="UP000694888"/>
    </source>
</evidence>
<sequence length="551" mass="60979">MKFDDILRHIGEFGRYQKQQYFLLSMVVFSCGVQVMMTVFTLATPKSRCAVPGVSNDTFSPVDSHHSALIGWYIPPEDECHLYADANDVITNGTVVYNWNMNDTRPSNNTRTCDRWVYDESDFTSTVTTQMNFVCDREILKSHAMMTMMSGQMLGCLVLGPIADVVGRKKAMMSSLVVHLAASLTTYFSVNIYMLGALYFINGAAMASAYTSSYTLGMELTGPSWRHVTGIAVTGFWSLGMLWVCFLAFLIRDWKHLQLAASCPIVLFVLYFFLVPESARWLIRQGRYSEAQAIITRAATTNKVEIPEEMAVKEMGKENGKAPSESIFTLFKYPRVLVRALIMFFNWFVCSLTYYGLGLNVGQLSGNIFVNFCFSAVFEIAAYAIIIFALSRFGRKSLYCSSILLGAIACLLTVLPVLFADSSAMWSVRLLAMVGKFGVSGAFGIAWMFTSELFPTSMRASITGSCSFFARIGGVVATYIANLTTGGQLGHIMPQIVFGSMGIVAGLFALLLPETNNRKLPESVREAVKISREVDHEAAEAGERKPMTVIS</sequence>
<dbReference type="InterPro" id="IPR005829">
    <property type="entry name" value="Sugar_transporter_CS"/>
</dbReference>
<dbReference type="InterPro" id="IPR036259">
    <property type="entry name" value="MFS_trans_sf"/>
</dbReference>
<dbReference type="CDD" id="cd17317">
    <property type="entry name" value="MFS_SLC22"/>
    <property type="match status" value="1"/>
</dbReference>
<comment type="subcellular location">
    <subcellularLocation>
        <location evidence="1">Membrane</location>
        <topology evidence="1">Multi-pass membrane protein</topology>
    </subcellularLocation>
</comment>
<feature type="transmembrane region" description="Helical" evidence="5">
    <location>
        <begin position="139"/>
        <end position="159"/>
    </location>
</feature>
<organism evidence="7 8">
    <name type="scientific">Aplysia californica</name>
    <name type="common">California sea hare</name>
    <dbReference type="NCBI Taxonomy" id="6500"/>
    <lineage>
        <taxon>Eukaryota</taxon>
        <taxon>Metazoa</taxon>
        <taxon>Spiralia</taxon>
        <taxon>Lophotrochozoa</taxon>
        <taxon>Mollusca</taxon>
        <taxon>Gastropoda</taxon>
        <taxon>Heterobranchia</taxon>
        <taxon>Euthyneura</taxon>
        <taxon>Tectipleura</taxon>
        <taxon>Aplysiida</taxon>
        <taxon>Aplysioidea</taxon>
        <taxon>Aplysiidae</taxon>
        <taxon>Aplysia</taxon>
    </lineage>
</organism>
<proteinExistence type="predicted"/>
<gene>
    <name evidence="8" type="primary">LOC101856341</name>
</gene>
<dbReference type="PROSITE" id="PS50850">
    <property type="entry name" value="MFS"/>
    <property type="match status" value="1"/>
</dbReference>
<name>A0ABM0JNB4_APLCA</name>